<name>A0A0A9DMH2_ARUDO</name>
<dbReference type="AlphaFoldDB" id="A0A0A9DMH2"/>
<evidence type="ECO:0000313" key="1">
    <source>
        <dbReference type="EMBL" id="JAD89779.1"/>
    </source>
</evidence>
<proteinExistence type="predicted"/>
<protein>
    <submittedName>
        <fullName evidence="1">Uncharacterized protein</fullName>
    </submittedName>
</protein>
<organism evidence="1">
    <name type="scientific">Arundo donax</name>
    <name type="common">Giant reed</name>
    <name type="synonym">Donax arundinaceus</name>
    <dbReference type="NCBI Taxonomy" id="35708"/>
    <lineage>
        <taxon>Eukaryota</taxon>
        <taxon>Viridiplantae</taxon>
        <taxon>Streptophyta</taxon>
        <taxon>Embryophyta</taxon>
        <taxon>Tracheophyta</taxon>
        <taxon>Spermatophyta</taxon>
        <taxon>Magnoliopsida</taxon>
        <taxon>Liliopsida</taxon>
        <taxon>Poales</taxon>
        <taxon>Poaceae</taxon>
        <taxon>PACMAD clade</taxon>
        <taxon>Arundinoideae</taxon>
        <taxon>Arundineae</taxon>
        <taxon>Arundo</taxon>
    </lineage>
</organism>
<reference evidence="1" key="2">
    <citation type="journal article" date="2015" name="Data Brief">
        <title>Shoot transcriptome of the giant reed, Arundo donax.</title>
        <authorList>
            <person name="Barrero R.A."/>
            <person name="Guerrero F.D."/>
            <person name="Moolhuijzen P."/>
            <person name="Goolsby J.A."/>
            <person name="Tidwell J."/>
            <person name="Bellgard S.E."/>
            <person name="Bellgard M.I."/>
        </authorList>
    </citation>
    <scope>NUCLEOTIDE SEQUENCE</scope>
    <source>
        <tissue evidence="1">Shoot tissue taken approximately 20 cm above the soil surface</tissue>
    </source>
</reference>
<accession>A0A0A9DMH2</accession>
<dbReference type="EMBL" id="GBRH01208116">
    <property type="protein sequence ID" value="JAD89779.1"/>
    <property type="molecule type" value="Transcribed_RNA"/>
</dbReference>
<reference evidence="1" key="1">
    <citation type="submission" date="2014-09" db="EMBL/GenBank/DDBJ databases">
        <authorList>
            <person name="Magalhaes I.L.F."/>
            <person name="Oliveira U."/>
            <person name="Santos F.R."/>
            <person name="Vidigal T.H.D.A."/>
            <person name="Brescovit A.D."/>
            <person name="Santos A.J."/>
        </authorList>
    </citation>
    <scope>NUCLEOTIDE SEQUENCE</scope>
    <source>
        <tissue evidence="1">Shoot tissue taken approximately 20 cm above the soil surface</tissue>
    </source>
</reference>
<sequence length="56" mass="6225">MVSRSLNTRTNQVLSPFYKRMGTCSYVGCCKPANHPATTEVRVAKLDQCGTDFRGQ</sequence>